<evidence type="ECO:0000259" key="3">
    <source>
        <dbReference type="Pfam" id="PF00107"/>
    </source>
</evidence>
<keyword evidence="2" id="KW-0560">Oxidoreductase</keyword>
<dbReference type="PANTHER" id="PTHR43401:SF2">
    <property type="entry name" value="L-THREONINE 3-DEHYDROGENASE"/>
    <property type="match status" value="1"/>
</dbReference>
<comment type="caution">
    <text evidence="5">The sequence shown here is derived from an EMBL/GenBank/DDBJ whole genome shotgun (WGS) entry which is preliminary data.</text>
</comment>
<accession>A0ABS8P1I7</accession>
<name>A0ABS8P1I7_9PSEU</name>
<dbReference type="Pfam" id="PF00107">
    <property type="entry name" value="ADH_zinc_N"/>
    <property type="match status" value="1"/>
</dbReference>
<proteinExistence type="predicted"/>
<evidence type="ECO:0000256" key="2">
    <source>
        <dbReference type="ARBA" id="ARBA00023002"/>
    </source>
</evidence>
<evidence type="ECO:0000259" key="4">
    <source>
        <dbReference type="Pfam" id="PF08240"/>
    </source>
</evidence>
<dbReference type="PANTHER" id="PTHR43401">
    <property type="entry name" value="L-THREONINE 3-DEHYDROGENASE"/>
    <property type="match status" value="1"/>
</dbReference>
<gene>
    <name evidence="5" type="ORF">LQ327_00775</name>
</gene>
<dbReference type="InterPro" id="IPR011032">
    <property type="entry name" value="GroES-like_sf"/>
</dbReference>
<comment type="cofactor">
    <cofactor evidence="1">
        <name>Zn(2+)</name>
        <dbReference type="ChEBI" id="CHEBI:29105"/>
    </cofactor>
</comment>
<dbReference type="InterPro" id="IPR013149">
    <property type="entry name" value="ADH-like_C"/>
</dbReference>
<organism evidence="5 6">
    <name type="scientific">Actinomycetospora endophytica</name>
    <dbReference type="NCBI Taxonomy" id="2291215"/>
    <lineage>
        <taxon>Bacteria</taxon>
        <taxon>Bacillati</taxon>
        <taxon>Actinomycetota</taxon>
        <taxon>Actinomycetes</taxon>
        <taxon>Pseudonocardiales</taxon>
        <taxon>Pseudonocardiaceae</taxon>
        <taxon>Actinomycetospora</taxon>
    </lineage>
</organism>
<dbReference type="Gene3D" id="3.90.180.10">
    <property type="entry name" value="Medium-chain alcohol dehydrogenases, catalytic domain"/>
    <property type="match status" value="1"/>
</dbReference>
<dbReference type="InterPro" id="IPR013154">
    <property type="entry name" value="ADH-like_N"/>
</dbReference>
<reference evidence="5 6" key="1">
    <citation type="submission" date="2021-11" db="EMBL/GenBank/DDBJ databases">
        <title>Draft genome sequence of Actinomycetospora sp. SF1 isolated from the rhizosphere soil.</title>
        <authorList>
            <person name="Duangmal K."/>
            <person name="Chantavorakit T."/>
        </authorList>
    </citation>
    <scope>NUCLEOTIDE SEQUENCE [LARGE SCALE GENOMIC DNA]</scope>
    <source>
        <strain evidence="5 6">TBRC 5722</strain>
    </source>
</reference>
<evidence type="ECO:0000313" key="6">
    <source>
        <dbReference type="Proteomes" id="UP001199469"/>
    </source>
</evidence>
<evidence type="ECO:0000313" key="5">
    <source>
        <dbReference type="EMBL" id="MCD2191923.1"/>
    </source>
</evidence>
<feature type="domain" description="Alcohol dehydrogenase-like C-terminal" evidence="3">
    <location>
        <begin position="175"/>
        <end position="297"/>
    </location>
</feature>
<sequence>MRALEFTAEHLARVVDAPAPSPTPGEVLVAVTSAGVCGSDVTALKGVHPFRVPPLITGHEGGGAVVAVGEGVDDAWRGRVVALEPQRACGRCGPCTETPEPLPHLCRDRLMLGMPAWPGTLAEYVTAPLACLYPVDGSVPDGLLALAEPLAVAEHAVRRGPDPRDREVAVLGGGPIGALLVHLAVAGGAAGVLATDPRRLARDTCARLGAVVVDPTTAGAFDGRSGTLDVVYVATTAPGVLDQAIALLRPRGTVVEVGLFGGRVEFDVVGLQQDEKTLTGSTVYTAADFAAAVAALERSWRDLAGLVTDGGGLDGVVGHLTDAVAGRPSDVIKLLVRPDGSPVATTPGSPDA</sequence>
<feature type="domain" description="Alcohol dehydrogenase-like N-terminal" evidence="4">
    <location>
        <begin position="24"/>
        <end position="135"/>
    </location>
</feature>
<dbReference type="SUPFAM" id="SSF50129">
    <property type="entry name" value="GroES-like"/>
    <property type="match status" value="1"/>
</dbReference>
<dbReference type="SUPFAM" id="SSF51735">
    <property type="entry name" value="NAD(P)-binding Rossmann-fold domains"/>
    <property type="match status" value="1"/>
</dbReference>
<dbReference type="Gene3D" id="3.40.50.720">
    <property type="entry name" value="NAD(P)-binding Rossmann-like Domain"/>
    <property type="match status" value="1"/>
</dbReference>
<dbReference type="InterPro" id="IPR050129">
    <property type="entry name" value="Zn_alcohol_dh"/>
</dbReference>
<evidence type="ECO:0000256" key="1">
    <source>
        <dbReference type="ARBA" id="ARBA00001947"/>
    </source>
</evidence>
<dbReference type="RefSeq" id="WP_230729616.1">
    <property type="nucleotide sequence ID" value="NZ_JAJNDB010000001.1"/>
</dbReference>
<dbReference type="Proteomes" id="UP001199469">
    <property type="component" value="Unassembled WGS sequence"/>
</dbReference>
<dbReference type="InterPro" id="IPR036291">
    <property type="entry name" value="NAD(P)-bd_dom_sf"/>
</dbReference>
<dbReference type="Pfam" id="PF08240">
    <property type="entry name" value="ADH_N"/>
    <property type="match status" value="1"/>
</dbReference>
<protein>
    <submittedName>
        <fullName evidence="5">Alcohol dehydrogenase catalytic domain-containing protein</fullName>
    </submittedName>
</protein>
<dbReference type="EMBL" id="JAJNDB010000001">
    <property type="protein sequence ID" value="MCD2191923.1"/>
    <property type="molecule type" value="Genomic_DNA"/>
</dbReference>
<keyword evidence="6" id="KW-1185">Reference proteome</keyword>